<dbReference type="EMBL" id="JAJVDC020000050">
    <property type="protein sequence ID" value="KAL1629905.1"/>
    <property type="molecule type" value="Genomic_DNA"/>
</dbReference>
<name>A0ABR3SVB3_9PEZI</name>
<comment type="caution">
    <text evidence="2">The sequence shown here is derived from an EMBL/GenBank/DDBJ whole genome shotgun (WGS) entry which is preliminary data.</text>
</comment>
<evidence type="ECO:0000313" key="2">
    <source>
        <dbReference type="EMBL" id="KAL1629905.1"/>
    </source>
</evidence>
<feature type="region of interest" description="Disordered" evidence="1">
    <location>
        <begin position="48"/>
        <end position="100"/>
    </location>
</feature>
<sequence length="100" mass="11050">MDIPSLVNDIEVKLAVPDSYEEPSTLEWCLNSRVTDLSDVESIASWVEDVGSLDPKESSSEYDEGTGTGAPRHPDDLPEAWYSEIDSQTPELDRPLEGKP</sequence>
<protein>
    <submittedName>
        <fullName evidence="2">Uncharacterized protein</fullName>
    </submittedName>
</protein>
<dbReference type="Proteomes" id="UP001521116">
    <property type="component" value="Unassembled WGS sequence"/>
</dbReference>
<feature type="compositionally biased region" description="Basic and acidic residues" evidence="1">
    <location>
        <begin position="91"/>
        <end position="100"/>
    </location>
</feature>
<gene>
    <name evidence="2" type="ORF">SLS56_005175</name>
</gene>
<accession>A0ABR3SVB3</accession>
<reference evidence="2 3" key="1">
    <citation type="submission" date="2024-02" db="EMBL/GenBank/DDBJ databases">
        <title>De novo assembly and annotation of 12 fungi associated with fruit tree decline syndrome in Ontario, Canada.</title>
        <authorList>
            <person name="Sulman M."/>
            <person name="Ellouze W."/>
            <person name="Ilyukhin E."/>
        </authorList>
    </citation>
    <scope>NUCLEOTIDE SEQUENCE [LARGE SCALE GENOMIC DNA]</scope>
    <source>
        <strain evidence="2 3">M1-105</strain>
    </source>
</reference>
<proteinExistence type="predicted"/>
<keyword evidence="3" id="KW-1185">Reference proteome</keyword>
<evidence type="ECO:0000313" key="3">
    <source>
        <dbReference type="Proteomes" id="UP001521116"/>
    </source>
</evidence>
<evidence type="ECO:0000256" key="1">
    <source>
        <dbReference type="SAM" id="MobiDB-lite"/>
    </source>
</evidence>
<organism evidence="2 3">
    <name type="scientific">Neofusicoccum ribis</name>
    <dbReference type="NCBI Taxonomy" id="45134"/>
    <lineage>
        <taxon>Eukaryota</taxon>
        <taxon>Fungi</taxon>
        <taxon>Dikarya</taxon>
        <taxon>Ascomycota</taxon>
        <taxon>Pezizomycotina</taxon>
        <taxon>Dothideomycetes</taxon>
        <taxon>Dothideomycetes incertae sedis</taxon>
        <taxon>Botryosphaeriales</taxon>
        <taxon>Botryosphaeriaceae</taxon>
        <taxon>Neofusicoccum</taxon>
    </lineage>
</organism>